<dbReference type="EMBL" id="CZVU01000037">
    <property type="protein sequence ID" value="CUT01524.1"/>
    <property type="molecule type" value="Genomic_DNA"/>
</dbReference>
<keyword evidence="3" id="KW-0255">Endonuclease</keyword>
<keyword evidence="7" id="KW-1133">Transmembrane helix</keyword>
<evidence type="ECO:0000256" key="3">
    <source>
        <dbReference type="ARBA" id="ARBA00022759"/>
    </source>
</evidence>
<evidence type="ECO:0000256" key="6">
    <source>
        <dbReference type="ARBA" id="ARBA00023180"/>
    </source>
</evidence>
<dbReference type="GO" id="GO:0003676">
    <property type="term" value="F:nucleic acid binding"/>
    <property type="evidence" value="ECO:0007669"/>
    <property type="project" value="InterPro"/>
</dbReference>
<evidence type="ECO:0000313" key="9">
    <source>
        <dbReference type="Proteomes" id="UP000243065"/>
    </source>
</evidence>
<evidence type="ECO:0000256" key="5">
    <source>
        <dbReference type="ARBA" id="ARBA00023157"/>
    </source>
</evidence>
<keyword evidence="1" id="KW-0540">Nuclease</keyword>
<evidence type="ECO:0000256" key="7">
    <source>
        <dbReference type="SAM" id="Phobius"/>
    </source>
</evidence>
<name>A0A656D8W6_KRYT1</name>
<reference evidence="8 9" key="1">
    <citation type="submission" date="2015-11" db="EMBL/GenBank/DDBJ databases">
        <authorList>
            <person name="Varghese N."/>
        </authorList>
    </citation>
    <scope>NUCLEOTIDE SEQUENCE [LARGE SCALE GENOMIC DNA]</scope>
    <source>
        <strain evidence="8 9">JGI-24</strain>
    </source>
</reference>
<dbReference type="InterPro" id="IPR008947">
    <property type="entry name" value="PLipase_C/P1_nuclease_dom_sf"/>
</dbReference>
<dbReference type="GO" id="GO:0006308">
    <property type="term" value="P:DNA catabolic process"/>
    <property type="evidence" value="ECO:0007669"/>
    <property type="project" value="InterPro"/>
</dbReference>
<dbReference type="InterPro" id="IPR003154">
    <property type="entry name" value="S1/P1nuclease"/>
</dbReference>
<protein>
    <submittedName>
        <fullName evidence="8">S1/P1 Nuclease</fullName>
    </submittedName>
</protein>
<feature type="transmembrane region" description="Helical" evidence="7">
    <location>
        <begin position="6"/>
        <end position="23"/>
    </location>
</feature>
<evidence type="ECO:0000313" key="8">
    <source>
        <dbReference type="EMBL" id="CUT01524.1"/>
    </source>
</evidence>
<evidence type="ECO:0000256" key="4">
    <source>
        <dbReference type="ARBA" id="ARBA00022801"/>
    </source>
</evidence>
<dbReference type="Gene3D" id="1.10.575.10">
    <property type="entry name" value="P1 Nuclease"/>
    <property type="match status" value="1"/>
</dbReference>
<evidence type="ECO:0000256" key="1">
    <source>
        <dbReference type="ARBA" id="ARBA00022722"/>
    </source>
</evidence>
<sequence length="318" mass="37904">MQKYKNLHFIVYFISVILIFFVLKFQNAQSWGFDAHKKITELAIDLILSIDEFNGIEQSKLNSLKKFLSENRSIIIERCIEPDMIRNEDKEEQFNHFIDIDRYGKYPFDELPRDKQKAIEKFGFETVQKNGLLPWRISDFTDSLAYSIYKWERDKMLKYLSWLAHYVEDAHQPLHVTENYDGQLTGQPGIHSRFETELVRYMMQNDELKFDIKKIKENLKESSIIKDRVKFAFDIVLESYRFLEEILSADNYAKSQIPPEKLYRVEKRNGRTRYIYSDEYYSIMSKKLGEVVHGRMTLASVRLATLWLTAMAESLKYK</sequence>
<keyword evidence="7" id="KW-0472">Membrane</keyword>
<keyword evidence="6" id="KW-0325">Glycoprotein</keyword>
<dbReference type="RefSeq" id="WP_072150370.1">
    <property type="nucleotide sequence ID" value="NZ_CZVU01000037.1"/>
</dbReference>
<organism evidence="8 9">
    <name type="scientific">Kryptobacter tengchongensis</name>
    <dbReference type="NCBI Taxonomy" id="1643429"/>
    <lineage>
        <taxon>Bacteria</taxon>
        <taxon>Pseudomonadati</taxon>
        <taxon>Candidatus Kryptoniota</taxon>
        <taxon>Candidatus Kryptobacter</taxon>
    </lineage>
</organism>
<accession>A0A656D8W6</accession>
<evidence type="ECO:0000256" key="2">
    <source>
        <dbReference type="ARBA" id="ARBA00022723"/>
    </source>
</evidence>
<dbReference type="Pfam" id="PF02265">
    <property type="entry name" value="S1-P1_nuclease"/>
    <property type="match status" value="1"/>
</dbReference>
<dbReference type="GO" id="GO:0046872">
    <property type="term" value="F:metal ion binding"/>
    <property type="evidence" value="ECO:0007669"/>
    <property type="project" value="UniProtKB-KW"/>
</dbReference>
<dbReference type="GO" id="GO:0016788">
    <property type="term" value="F:hydrolase activity, acting on ester bonds"/>
    <property type="evidence" value="ECO:0007669"/>
    <property type="project" value="InterPro"/>
</dbReference>
<keyword evidence="7" id="KW-0812">Transmembrane</keyword>
<dbReference type="AlphaFoldDB" id="A0A656D8W6"/>
<keyword evidence="2" id="KW-0479">Metal-binding</keyword>
<dbReference type="Proteomes" id="UP000243065">
    <property type="component" value="Unassembled WGS sequence"/>
</dbReference>
<keyword evidence="5" id="KW-1015">Disulfide bond</keyword>
<dbReference type="SUPFAM" id="SSF48537">
    <property type="entry name" value="Phospholipase C/P1 nuclease"/>
    <property type="match status" value="1"/>
</dbReference>
<proteinExistence type="predicted"/>
<gene>
    <name evidence="8" type="ORF">JGI24_00956</name>
</gene>
<keyword evidence="9" id="KW-1185">Reference proteome</keyword>
<dbReference type="GO" id="GO:0004519">
    <property type="term" value="F:endonuclease activity"/>
    <property type="evidence" value="ECO:0007669"/>
    <property type="project" value="UniProtKB-KW"/>
</dbReference>
<dbReference type="OrthoDB" id="267579at2"/>
<keyword evidence="4" id="KW-0378">Hydrolase</keyword>